<protein>
    <submittedName>
        <fullName evidence="1">Uncharacterized protein</fullName>
    </submittedName>
</protein>
<keyword evidence="2" id="KW-1185">Reference proteome</keyword>
<evidence type="ECO:0000313" key="1">
    <source>
        <dbReference type="EMBL" id="CAH0536331.1"/>
    </source>
</evidence>
<sequence>MFDSESWQVSILVICDQRLITDDQVNSKRRAIGFAFSFRNNTELHNFWSLIQFIGFDSD</sequence>
<proteinExistence type="predicted"/>
<dbReference type="Proteomes" id="UP000838748">
    <property type="component" value="Unassembled WGS sequence"/>
</dbReference>
<reference evidence="1" key="1">
    <citation type="submission" date="2021-11" db="EMBL/GenBank/DDBJ databases">
        <authorList>
            <person name="Rodrigo-Torres L."/>
            <person name="Arahal R. D."/>
            <person name="Lucena T."/>
        </authorList>
    </citation>
    <scope>NUCLEOTIDE SEQUENCE</scope>
    <source>
        <strain evidence="1">CECT 7928</strain>
    </source>
</reference>
<organism evidence="1 2">
    <name type="scientific">Vibrio marisflavi CECT 7928</name>
    <dbReference type="NCBI Taxonomy" id="634439"/>
    <lineage>
        <taxon>Bacteria</taxon>
        <taxon>Pseudomonadati</taxon>
        <taxon>Pseudomonadota</taxon>
        <taxon>Gammaproteobacteria</taxon>
        <taxon>Vibrionales</taxon>
        <taxon>Vibrionaceae</taxon>
        <taxon>Vibrio</taxon>
    </lineage>
</organism>
<evidence type="ECO:0000313" key="2">
    <source>
        <dbReference type="Proteomes" id="UP000838748"/>
    </source>
</evidence>
<name>A0ABN8DXK8_9VIBR</name>
<gene>
    <name evidence="1" type="ORF">VMF7928_00343</name>
</gene>
<dbReference type="EMBL" id="CAKLDM010000001">
    <property type="protein sequence ID" value="CAH0536331.1"/>
    <property type="molecule type" value="Genomic_DNA"/>
</dbReference>
<comment type="caution">
    <text evidence="1">The sequence shown here is derived from an EMBL/GenBank/DDBJ whole genome shotgun (WGS) entry which is preliminary data.</text>
</comment>
<dbReference type="RefSeq" id="WP_237359763.1">
    <property type="nucleotide sequence ID" value="NZ_CAKLDM010000001.1"/>
</dbReference>
<accession>A0ABN8DXK8</accession>